<comment type="caution">
    <text evidence="1">The sequence shown here is derived from an EMBL/GenBank/DDBJ whole genome shotgun (WGS) entry which is preliminary data.</text>
</comment>
<name>A0ABP8ZE15_9ACTN</name>
<dbReference type="EMBL" id="BAABKN010000030">
    <property type="protein sequence ID" value="GAA4754120.1"/>
    <property type="molecule type" value="Genomic_DNA"/>
</dbReference>
<reference evidence="2" key="1">
    <citation type="journal article" date="2019" name="Int. J. Syst. Evol. Microbiol.">
        <title>The Global Catalogue of Microorganisms (GCM) 10K type strain sequencing project: providing services to taxonomists for standard genome sequencing and annotation.</title>
        <authorList>
            <consortium name="The Broad Institute Genomics Platform"/>
            <consortium name="The Broad Institute Genome Sequencing Center for Infectious Disease"/>
            <person name="Wu L."/>
            <person name="Ma J."/>
        </authorList>
    </citation>
    <scope>NUCLEOTIDE SEQUENCE [LARGE SCALE GENOMIC DNA]</scope>
    <source>
        <strain evidence="2">JCM 18532</strain>
    </source>
</reference>
<organism evidence="1 2">
    <name type="scientific">Nocardioides endophyticus</name>
    <dbReference type="NCBI Taxonomy" id="1353775"/>
    <lineage>
        <taxon>Bacteria</taxon>
        <taxon>Bacillati</taxon>
        <taxon>Actinomycetota</taxon>
        <taxon>Actinomycetes</taxon>
        <taxon>Propionibacteriales</taxon>
        <taxon>Nocardioidaceae</taxon>
        <taxon>Nocardioides</taxon>
    </lineage>
</organism>
<accession>A0ABP8ZE15</accession>
<gene>
    <name evidence="1" type="ORF">GCM10023350_44300</name>
</gene>
<proteinExistence type="predicted"/>
<dbReference type="Proteomes" id="UP001499882">
    <property type="component" value="Unassembled WGS sequence"/>
</dbReference>
<keyword evidence="2" id="KW-1185">Reference proteome</keyword>
<evidence type="ECO:0000313" key="2">
    <source>
        <dbReference type="Proteomes" id="UP001499882"/>
    </source>
</evidence>
<sequence>MDAASLRVVTNNDSVGSELRGWAARQMIAEDAHWAMDVILSGQRVPRLSPFVPLLLGHHFVRIAYEGAHALRSANPHLGVPELARLLTDKYASVTAQARHVSKLLDDTKKTYETVIAEFDAIAQEHHDRFTGNAVRWVRRFETDLGLYVAGGTLLGATWPAAYRLGLSVNAEGTISGQDLQAVTEEWGGTLAVLGAATLDTTPPIATLDLTRVPRIDGRDKRSDRYLSDRFDPSFPDGLKVLLLAMEGEMNTLLTFASRTTPGHELAVFRARVVALYHTLSALVRVSDRYASVTTGGMTALRDVLATAPAQGLLSRPGQMVRNRCMHYEIRDARVAIDPTVGMFGIIESVFPGKSLSDLSEDVTSVTALVAELLRQWRP</sequence>
<evidence type="ECO:0000313" key="1">
    <source>
        <dbReference type="EMBL" id="GAA4754120.1"/>
    </source>
</evidence>
<protein>
    <submittedName>
        <fullName evidence="1">Uncharacterized protein</fullName>
    </submittedName>
</protein>